<protein>
    <submittedName>
        <fullName evidence="2">CBS domain-containing protein</fullName>
    </submittedName>
</protein>
<gene>
    <name evidence="2" type="ORF">GTA51_15375</name>
</gene>
<proteinExistence type="predicted"/>
<dbReference type="RefSeq" id="WP_160962593.1">
    <property type="nucleotide sequence ID" value="NZ_WVUD01000034.1"/>
</dbReference>
<evidence type="ECO:0000313" key="2">
    <source>
        <dbReference type="EMBL" id="MYL84501.1"/>
    </source>
</evidence>
<feature type="domain" description="CBS" evidence="1">
    <location>
        <begin position="10"/>
        <end position="62"/>
    </location>
</feature>
<dbReference type="AlphaFoldDB" id="A0A7C9IME8"/>
<evidence type="ECO:0000259" key="1">
    <source>
        <dbReference type="Pfam" id="PF00571"/>
    </source>
</evidence>
<sequence length="158" mass="17338">MLRKRAFDALRTDVLVVDAGESLDTVAAKLQKHLEKSPDLDAVVVMRQGRFLGVVSLRTLLGDLNDCALDASLRTSLGDDDFEETYRTACQHCMARKASDAARRDVPKVAASDSLHLVLDAMIKVDSRFAVVLEGDRLLGLVPLGEIFREIRRGCGGR</sequence>
<dbReference type="InterPro" id="IPR046342">
    <property type="entry name" value="CBS_dom_sf"/>
</dbReference>
<dbReference type="Pfam" id="PF00571">
    <property type="entry name" value="CBS"/>
    <property type="match status" value="2"/>
</dbReference>
<comment type="caution">
    <text evidence="2">The sequence shown here is derived from an EMBL/GenBank/DDBJ whole genome shotgun (WGS) entry which is preliminary data.</text>
</comment>
<reference evidence="2 3" key="1">
    <citation type="submission" date="2020-01" db="EMBL/GenBank/DDBJ databases">
        <title>Genome sequence of Desulfovibrio aerotolerans DSM 16695(T).</title>
        <authorList>
            <person name="Karnachuk O."/>
            <person name="Avakyan M."/>
            <person name="Mardanov A."/>
            <person name="Kadnikov V."/>
            <person name="Ravin N."/>
        </authorList>
    </citation>
    <scope>NUCLEOTIDE SEQUENCE [LARGE SCALE GENOMIC DNA]</scope>
    <source>
        <strain evidence="2 3">DSM 16695</strain>
    </source>
</reference>
<evidence type="ECO:0000313" key="3">
    <source>
        <dbReference type="Proteomes" id="UP000482487"/>
    </source>
</evidence>
<dbReference type="Proteomes" id="UP000482487">
    <property type="component" value="Unassembled WGS sequence"/>
</dbReference>
<dbReference type="EMBL" id="WVUD01000034">
    <property type="protein sequence ID" value="MYL84501.1"/>
    <property type="molecule type" value="Genomic_DNA"/>
</dbReference>
<accession>A0A7C9IME8</accession>
<dbReference type="Gene3D" id="3.10.580.10">
    <property type="entry name" value="CBS-domain"/>
    <property type="match status" value="1"/>
</dbReference>
<name>A0A7C9IME8_9BACT</name>
<dbReference type="SUPFAM" id="SSF54631">
    <property type="entry name" value="CBS-domain pair"/>
    <property type="match status" value="1"/>
</dbReference>
<dbReference type="InterPro" id="IPR000644">
    <property type="entry name" value="CBS_dom"/>
</dbReference>
<keyword evidence="3" id="KW-1185">Reference proteome</keyword>
<organism evidence="2 3">
    <name type="scientific">Solidesulfovibrio aerotolerans</name>
    <dbReference type="NCBI Taxonomy" id="295255"/>
    <lineage>
        <taxon>Bacteria</taxon>
        <taxon>Pseudomonadati</taxon>
        <taxon>Thermodesulfobacteriota</taxon>
        <taxon>Desulfovibrionia</taxon>
        <taxon>Desulfovibrionales</taxon>
        <taxon>Desulfovibrionaceae</taxon>
        <taxon>Solidesulfovibrio</taxon>
    </lineage>
</organism>
<feature type="domain" description="CBS" evidence="1">
    <location>
        <begin position="99"/>
        <end position="152"/>
    </location>
</feature>
<dbReference type="OrthoDB" id="5454475at2"/>